<organism evidence="1 2">
    <name type="scientific">Lysinibacillus capsici</name>
    <dbReference type="NCBI Taxonomy" id="2115968"/>
    <lineage>
        <taxon>Bacteria</taxon>
        <taxon>Bacillati</taxon>
        <taxon>Bacillota</taxon>
        <taxon>Bacilli</taxon>
        <taxon>Bacillales</taxon>
        <taxon>Bacillaceae</taxon>
        <taxon>Lysinibacillus</taxon>
    </lineage>
</organism>
<dbReference type="Gene3D" id="3.40.50.1240">
    <property type="entry name" value="Phosphoglycerate mutase-like"/>
    <property type="match status" value="1"/>
</dbReference>
<protein>
    <submittedName>
        <fullName evidence="1">Phosphoglycerate mutase</fullName>
    </submittedName>
</protein>
<dbReference type="SUPFAM" id="SSF53254">
    <property type="entry name" value="Phosphoglycerate mutase-like"/>
    <property type="match status" value="1"/>
</dbReference>
<dbReference type="GO" id="GO:0005737">
    <property type="term" value="C:cytoplasm"/>
    <property type="evidence" value="ECO:0007669"/>
    <property type="project" value="TreeGrafter"/>
</dbReference>
<dbReference type="GO" id="GO:0016791">
    <property type="term" value="F:phosphatase activity"/>
    <property type="evidence" value="ECO:0007669"/>
    <property type="project" value="TreeGrafter"/>
</dbReference>
<gene>
    <name evidence="1" type="ORF">NCTC7582_01132</name>
</gene>
<evidence type="ECO:0000313" key="1">
    <source>
        <dbReference type="EMBL" id="SPT97512.1"/>
    </source>
</evidence>
<dbReference type="PANTHER" id="PTHR48100">
    <property type="entry name" value="BROAD-SPECIFICITY PHOSPHATASE YOR283W-RELATED"/>
    <property type="match status" value="1"/>
</dbReference>
<dbReference type="InterPro" id="IPR050275">
    <property type="entry name" value="PGM_Phosphatase"/>
</dbReference>
<sequence>MGKIYVIRHCLAQGQSLDAPLTQKGIEQANSLAEFFKNLKIDRIVSSPFLRAIQSIEPLSSRESITIEIDERLSERLLSTRDFPDWYEKLQATFVDMDLKYDGGESSNEAMHRIVDLVKDAFAQDVDNTLIVSHGNIISLLLKYYDKDVDFHCWKNLSNPDIFLLSPKHNGVMIERIWDSPYNEG</sequence>
<proteinExistence type="predicted"/>
<accession>A0A2X0Z6P0</accession>
<dbReference type="AlphaFoldDB" id="A0A2X0Z6P0"/>
<reference evidence="1 2" key="1">
    <citation type="submission" date="2018-06" db="EMBL/GenBank/DDBJ databases">
        <authorList>
            <consortium name="Pathogen Informatics"/>
            <person name="Doyle S."/>
        </authorList>
    </citation>
    <scope>NUCLEOTIDE SEQUENCE [LARGE SCALE GENOMIC DNA]</scope>
    <source>
        <strain evidence="1 2">NCTC7582</strain>
    </source>
</reference>
<dbReference type="Proteomes" id="UP000251431">
    <property type="component" value="Unassembled WGS sequence"/>
</dbReference>
<evidence type="ECO:0000313" key="2">
    <source>
        <dbReference type="Proteomes" id="UP000251431"/>
    </source>
</evidence>
<dbReference type="CDD" id="cd07067">
    <property type="entry name" value="HP_PGM_like"/>
    <property type="match status" value="1"/>
</dbReference>
<dbReference type="SMART" id="SM00855">
    <property type="entry name" value="PGAM"/>
    <property type="match status" value="1"/>
</dbReference>
<name>A0A2X0Z6P0_9BACI</name>
<dbReference type="InterPro" id="IPR029033">
    <property type="entry name" value="His_PPase_superfam"/>
</dbReference>
<dbReference type="Pfam" id="PF00300">
    <property type="entry name" value="His_Phos_1"/>
    <property type="match status" value="1"/>
</dbReference>
<dbReference type="PANTHER" id="PTHR48100:SF1">
    <property type="entry name" value="HISTIDINE PHOSPHATASE FAMILY PROTEIN-RELATED"/>
    <property type="match status" value="1"/>
</dbReference>
<dbReference type="RefSeq" id="WP_112116818.1">
    <property type="nucleotide sequence ID" value="NZ_JAXOWA010000004.1"/>
</dbReference>
<dbReference type="InterPro" id="IPR013078">
    <property type="entry name" value="His_Pase_superF_clade-1"/>
</dbReference>
<dbReference type="EMBL" id="UAQE01000001">
    <property type="protein sequence ID" value="SPT97512.1"/>
    <property type="molecule type" value="Genomic_DNA"/>
</dbReference>